<dbReference type="OrthoDB" id="677810at2"/>
<evidence type="ECO:0000313" key="2">
    <source>
        <dbReference type="EMBL" id="TDD50927.1"/>
    </source>
</evidence>
<evidence type="ECO:0000313" key="3">
    <source>
        <dbReference type="Proteomes" id="UP000294947"/>
    </source>
</evidence>
<keyword evidence="3" id="KW-1185">Reference proteome</keyword>
<gene>
    <name evidence="2" type="ORF">E1288_15685</name>
</gene>
<comment type="caution">
    <text evidence="2">The sequence shown here is derived from an EMBL/GenBank/DDBJ whole genome shotgun (WGS) entry which is preliminary data.</text>
</comment>
<proteinExistence type="predicted"/>
<dbReference type="AlphaFoldDB" id="A0A4V2YMN9"/>
<reference evidence="2 3" key="1">
    <citation type="submission" date="2019-03" db="EMBL/GenBank/DDBJ databases">
        <title>Draft genome sequences of novel Actinobacteria.</title>
        <authorList>
            <person name="Sahin N."/>
            <person name="Ay H."/>
            <person name="Saygin H."/>
        </authorList>
    </citation>
    <scope>NUCLEOTIDE SEQUENCE [LARGE SCALE GENOMIC DNA]</scope>
    <source>
        <strain evidence="2 3">7K502</strain>
    </source>
</reference>
<dbReference type="PROSITE" id="PS50075">
    <property type="entry name" value="CARRIER"/>
    <property type="match status" value="1"/>
</dbReference>
<dbReference type="Gene3D" id="1.10.1200.10">
    <property type="entry name" value="ACP-like"/>
    <property type="match status" value="1"/>
</dbReference>
<protein>
    <submittedName>
        <fullName evidence="2">Acyl carrier protein</fullName>
    </submittedName>
</protein>
<dbReference type="Pfam" id="PF00550">
    <property type="entry name" value="PP-binding"/>
    <property type="match status" value="1"/>
</dbReference>
<dbReference type="SUPFAM" id="SSF47336">
    <property type="entry name" value="ACP-like"/>
    <property type="match status" value="1"/>
</dbReference>
<dbReference type="Proteomes" id="UP000294947">
    <property type="component" value="Unassembled WGS sequence"/>
</dbReference>
<evidence type="ECO:0000259" key="1">
    <source>
        <dbReference type="PROSITE" id="PS50075"/>
    </source>
</evidence>
<organism evidence="2 3">
    <name type="scientific">Saccharopolyspora elongata</name>
    <dbReference type="NCBI Taxonomy" id="2530387"/>
    <lineage>
        <taxon>Bacteria</taxon>
        <taxon>Bacillati</taxon>
        <taxon>Actinomycetota</taxon>
        <taxon>Actinomycetes</taxon>
        <taxon>Pseudonocardiales</taxon>
        <taxon>Pseudonocardiaceae</taxon>
        <taxon>Saccharopolyspora</taxon>
    </lineage>
</organism>
<dbReference type="EMBL" id="SMKW01000018">
    <property type="protein sequence ID" value="TDD50927.1"/>
    <property type="molecule type" value="Genomic_DNA"/>
</dbReference>
<sequence length="95" mass="10525">MTTDQSVEQGSRAAIERELLSFLEQRLRTSVAPDRDLFAEGLITSLFAMELVVQLEQTFDVSIVGPDLKMDSFRSVNAMADLVHRLQRAAPTDGA</sequence>
<accession>A0A4V2YMN9</accession>
<dbReference type="InterPro" id="IPR009081">
    <property type="entry name" value="PP-bd_ACP"/>
</dbReference>
<feature type="domain" description="Carrier" evidence="1">
    <location>
        <begin position="10"/>
        <end position="87"/>
    </location>
</feature>
<dbReference type="RefSeq" id="WP_132485693.1">
    <property type="nucleotide sequence ID" value="NZ_SMKW01000018.1"/>
</dbReference>
<dbReference type="InterPro" id="IPR036736">
    <property type="entry name" value="ACP-like_sf"/>
</dbReference>
<name>A0A4V2YMN9_9PSEU</name>